<name>A0ABY5TML2_9BACE</name>
<sequence length="51" mass="5690">MRERECQDIVTLHLLHLGGAVARLDIGPSVAVAVIDGQHVCILFKRRLNRV</sequence>
<dbReference type="RefSeq" id="WP_225637429.1">
    <property type="nucleotide sequence ID" value="NZ_CP103141.1"/>
</dbReference>
<dbReference type="Proteomes" id="UP001060104">
    <property type="component" value="Chromosome"/>
</dbReference>
<proteinExistence type="predicted"/>
<organism evidence="1 2">
    <name type="scientific">Bacteroides faecis</name>
    <dbReference type="NCBI Taxonomy" id="674529"/>
    <lineage>
        <taxon>Bacteria</taxon>
        <taxon>Pseudomonadati</taxon>
        <taxon>Bacteroidota</taxon>
        <taxon>Bacteroidia</taxon>
        <taxon>Bacteroidales</taxon>
        <taxon>Bacteroidaceae</taxon>
        <taxon>Bacteroides</taxon>
    </lineage>
</organism>
<protein>
    <submittedName>
        <fullName evidence="1">Uncharacterized protein</fullName>
    </submittedName>
</protein>
<keyword evidence="2" id="KW-1185">Reference proteome</keyword>
<evidence type="ECO:0000313" key="2">
    <source>
        <dbReference type="Proteomes" id="UP001060104"/>
    </source>
</evidence>
<gene>
    <name evidence="1" type="ORF">NXY30_24080</name>
</gene>
<reference evidence="1" key="1">
    <citation type="submission" date="2022-08" db="EMBL/GenBank/DDBJ databases">
        <title>Genome Sequencing of Bacteroides fragilis Group Isolates with Nanopore Technology.</title>
        <authorList>
            <person name="Tisza M.J."/>
            <person name="Smith D."/>
            <person name="Dekker J.P."/>
        </authorList>
    </citation>
    <scope>NUCLEOTIDE SEQUENCE</scope>
    <source>
        <strain evidence="1">BFG-527</strain>
    </source>
</reference>
<evidence type="ECO:0000313" key="1">
    <source>
        <dbReference type="EMBL" id="UVQ77544.1"/>
    </source>
</evidence>
<accession>A0ABY5TML2</accession>
<dbReference type="EMBL" id="CP103141">
    <property type="protein sequence ID" value="UVQ77544.1"/>
    <property type="molecule type" value="Genomic_DNA"/>
</dbReference>